<dbReference type="EMBL" id="CP001791">
    <property type="protein sequence ID" value="ADH98468.1"/>
    <property type="molecule type" value="Genomic_DNA"/>
</dbReference>
<evidence type="ECO:0000313" key="2">
    <source>
        <dbReference type="Proteomes" id="UP000000271"/>
    </source>
</evidence>
<reference evidence="1" key="1">
    <citation type="submission" date="2009-10" db="EMBL/GenBank/DDBJ databases">
        <title>Complete sequence of Bacillus selenitireducens MLS10.</title>
        <authorList>
            <consortium name="US DOE Joint Genome Institute"/>
            <person name="Lucas S."/>
            <person name="Copeland A."/>
            <person name="Lapidus A."/>
            <person name="Glavina del Rio T."/>
            <person name="Dalin E."/>
            <person name="Tice H."/>
            <person name="Bruce D."/>
            <person name="Goodwin L."/>
            <person name="Pitluck S."/>
            <person name="Sims D."/>
            <person name="Brettin T."/>
            <person name="Detter J.C."/>
            <person name="Han C."/>
            <person name="Larimer F."/>
            <person name="Land M."/>
            <person name="Hauser L."/>
            <person name="Kyrpides N."/>
            <person name="Ovchinnikova G."/>
            <person name="Stolz J."/>
        </authorList>
    </citation>
    <scope>NUCLEOTIDE SEQUENCE [LARGE SCALE GENOMIC DNA]</scope>
    <source>
        <strain evidence="1">MLS10</strain>
    </source>
</reference>
<dbReference type="HOGENOM" id="CLU_412717_0_0_9"/>
<name>D6Y077_BACIE</name>
<gene>
    <name evidence="1" type="ordered locus">Bsel_0946</name>
</gene>
<organism evidence="1 2">
    <name type="scientific">Bacillus selenitireducens (strain ATCC 700615 / DSM 15326 / MLS10)</name>
    <dbReference type="NCBI Taxonomy" id="439292"/>
    <lineage>
        <taxon>Bacteria</taxon>
        <taxon>Bacillati</taxon>
        <taxon>Bacillota</taxon>
        <taxon>Bacilli</taxon>
        <taxon>Bacillales</taxon>
        <taxon>Bacillaceae</taxon>
        <taxon>Salisediminibacterium</taxon>
    </lineage>
</organism>
<accession>D6Y077</accession>
<dbReference type="AlphaFoldDB" id="D6Y077"/>
<sequence>MMNKNRGLKPFLALIMSSLVIFVAFALAPGATSDLPYTYSFEEDQSSTFNQIGTLNKMNVTFSYDIKPFDYDEAPLIKASSPGIIKGAESDGRTLTVYFSNVSRDSFLDYTCEFGDGCEQELVIPAGSLTDGHPPLPVEDYRLPFSMDDILPGFKTIFIDSTEAAVNRNVLSSNSPREVNIHIPPVYMTEIETIHRYEGIESSARLRPLTNIDIAAEDDVERIKLQFGAGNNQYDRELARRNIGGFNGFTTGQAGLEADLFDEGESNLNPEQFRANEIRLDAYDAHGRYLETRSFRLSVRDKSDDFIVNDYIGDIPDHFGETYTLYEMMEDPELLEEVVSLVPVGELNRLGVSYTNRLNSRDVSSYEELLRAVDAAGITTINLTEDINPPSGAPPLVFKKDVTVNGNGHTLGVRDLRAGDGSGSRQMAFRNINIDHGSQTSELTIHTGLNGIMILDDVSVTGGIDIRSAGERSVYLHDVEARHVDVTAREAVRVVISGNTSLEANDHRGLYVQTKANHRVDIFSNDIRVIAGNGGHIESVYVYGENTFIDYENDGSIGGIYGKGVTDLIFDEAQIGQFSVMDSQRNWSEGRVLRIEEVTLSNGTNMFFGQSNISWSLTGTNIPPNVEISWNADNSYLRIRNEDGQMPDRGVYELTFEGRSDSGDRLNYSVDLTIEIN</sequence>
<dbReference type="InterPro" id="IPR046776">
    <property type="entry name" value="Pectate_lyase_5"/>
</dbReference>
<dbReference type="STRING" id="439292.Bsel_0946"/>
<proteinExistence type="predicted"/>
<dbReference type="RefSeq" id="WP_013171893.1">
    <property type="nucleotide sequence ID" value="NC_014219.1"/>
</dbReference>
<dbReference type="KEGG" id="bse:Bsel_0946"/>
<evidence type="ECO:0000313" key="1">
    <source>
        <dbReference type="EMBL" id="ADH98468.1"/>
    </source>
</evidence>
<dbReference type="Pfam" id="PF20585">
    <property type="entry name" value="Pectate_lyase_5"/>
    <property type="match status" value="1"/>
</dbReference>
<dbReference type="Proteomes" id="UP000000271">
    <property type="component" value="Chromosome"/>
</dbReference>
<protein>
    <submittedName>
        <fullName evidence="1">Uncharacterized protein</fullName>
    </submittedName>
</protein>
<dbReference type="eggNOG" id="ENOG50301VK">
    <property type="taxonomic scope" value="Bacteria"/>
</dbReference>
<keyword evidence="2" id="KW-1185">Reference proteome</keyword>
<dbReference type="OrthoDB" id="2963391at2"/>